<sequence>MSFDNSLFTISALAPTILLSVASMDLPILDFTQKLCHTVFIFMSRSHPGGVLAFSPIVQKGKLRPKRVITPLGRGGAAIRSQAVWFPIQQRGRQDRQQDQGAEALCVWGEKMTSEEDAATQDAPSGSAATPGNSGIWKRLPSTSSSPEPPEFSTFRAC</sequence>
<dbReference type="InParanoid" id="A0A455AXU1"/>
<dbReference type="RefSeq" id="XP_028341029.1">
    <property type="nucleotide sequence ID" value="XM_028485228.1"/>
</dbReference>
<dbReference type="PANTHER" id="PTHR36859">
    <property type="entry name" value="PROTEIN HIDE1"/>
    <property type="match status" value="1"/>
</dbReference>
<proteinExistence type="predicted"/>
<dbReference type="Proteomes" id="UP000248484">
    <property type="component" value="Unplaced"/>
</dbReference>
<gene>
    <name evidence="4" type="primary">LOC102992746</name>
</gene>
<feature type="compositionally biased region" description="Polar residues" evidence="1">
    <location>
        <begin position="122"/>
        <end position="133"/>
    </location>
</feature>
<reference evidence="4" key="1">
    <citation type="submission" date="2025-08" db="UniProtKB">
        <authorList>
            <consortium name="RefSeq"/>
        </authorList>
    </citation>
    <scope>IDENTIFICATION</scope>
    <source>
        <tissue evidence="4">Muscle</tissue>
    </source>
</reference>
<feature type="region of interest" description="Disordered" evidence="1">
    <location>
        <begin position="113"/>
        <end position="158"/>
    </location>
</feature>
<keyword evidence="2" id="KW-0732">Signal</keyword>
<protein>
    <submittedName>
        <fullName evidence="4">Uncharacterized protein</fullName>
    </submittedName>
</protein>
<dbReference type="PANTHER" id="PTHR36859:SF1">
    <property type="entry name" value="PROTEIN HIDE1"/>
    <property type="match status" value="1"/>
</dbReference>
<dbReference type="KEGG" id="pcad:102992746"/>
<feature type="chain" id="PRO_5019755079" evidence="2">
    <location>
        <begin position="24"/>
        <end position="158"/>
    </location>
</feature>
<name>A0A455AXU1_PHYMC</name>
<evidence type="ECO:0000256" key="1">
    <source>
        <dbReference type="SAM" id="MobiDB-lite"/>
    </source>
</evidence>
<feature type="compositionally biased region" description="Low complexity" evidence="1">
    <location>
        <begin position="141"/>
        <end position="158"/>
    </location>
</feature>
<evidence type="ECO:0000313" key="4">
    <source>
        <dbReference type="RefSeq" id="XP_028341029.1"/>
    </source>
</evidence>
<feature type="signal peptide" evidence="2">
    <location>
        <begin position="1"/>
        <end position="23"/>
    </location>
</feature>
<evidence type="ECO:0000256" key="2">
    <source>
        <dbReference type="SAM" id="SignalP"/>
    </source>
</evidence>
<dbReference type="AlphaFoldDB" id="A0A455AXU1"/>
<dbReference type="GeneID" id="102992746"/>
<dbReference type="InterPro" id="IPR040438">
    <property type="entry name" value="HIDE1"/>
</dbReference>
<organism evidence="3 4">
    <name type="scientific">Physeter macrocephalus</name>
    <name type="common">Sperm whale</name>
    <name type="synonym">Physeter catodon</name>
    <dbReference type="NCBI Taxonomy" id="9755"/>
    <lineage>
        <taxon>Eukaryota</taxon>
        <taxon>Metazoa</taxon>
        <taxon>Chordata</taxon>
        <taxon>Craniata</taxon>
        <taxon>Vertebrata</taxon>
        <taxon>Euteleostomi</taxon>
        <taxon>Mammalia</taxon>
        <taxon>Eutheria</taxon>
        <taxon>Laurasiatheria</taxon>
        <taxon>Artiodactyla</taxon>
        <taxon>Whippomorpha</taxon>
        <taxon>Cetacea</taxon>
        <taxon>Odontoceti</taxon>
        <taxon>Physeteridae</taxon>
        <taxon>Physeter</taxon>
    </lineage>
</organism>
<evidence type="ECO:0000313" key="3">
    <source>
        <dbReference type="Proteomes" id="UP000248484"/>
    </source>
</evidence>
<accession>A0A455AXU1</accession>
<keyword evidence="3" id="KW-1185">Reference proteome</keyword>